<proteinExistence type="predicted"/>
<protein>
    <submittedName>
        <fullName evidence="1">Uncharacterized protein</fullName>
    </submittedName>
</protein>
<gene>
    <name evidence="1" type="ORF">ACFSGI_20765</name>
</gene>
<accession>A0ABW4V1M7</accession>
<dbReference type="RefSeq" id="WP_204826110.1">
    <property type="nucleotide sequence ID" value="NZ_JBHUGF010000011.1"/>
</dbReference>
<name>A0ABW4V1M7_9BACL</name>
<dbReference type="EMBL" id="JBHUGF010000011">
    <property type="protein sequence ID" value="MFD1992410.1"/>
    <property type="molecule type" value="Genomic_DNA"/>
</dbReference>
<organism evidence="1 2">
    <name type="scientific">Paenibacillus nicotianae</name>
    <dbReference type="NCBI Taxonomy" id="1526551"/>
    <lineage>
        <taxon>Bacteria</taxon>
        <taxon>Bacillati</taxon>
        <taxon>Bacillota</taxon>
        <taxon>Bacilli</taxon>
        <taxon>Bacillales</taxon>
        <taxon>Paenibacillaceae</taxon>
        <taxon>Paenibacillus</taxon>
    </lineage>
</organism>
<keyword evidence="2" id="KW-1185">Reference proteome</keyword>
<evidence type="ECO:0000313" key="2">
    <source>
        <dbReference type="Proteomes" id="UP001597403"/>
    </source>
</evidence>
<reference evidence="2" key="1">
    <citation type="journal article" date="2019" name="Int. J. Syst. Evol. Microbiol.">
        <title>The Global Catalogue of Microorganisms (GCM) 10K type strain sequencing project: providing services to taxonomists for standard genome sequencing and annotation.</title>
        <authorList>
            <consortium name="The Broad Institute Genomics Platform"/>
            <consortium name="The Broad Institute Genome Sequencing Center for Infectious Disease"/>
            <person name="Wu L."/>
            <person name="Ma J."/>
        </authorList>
    </citation>
    <scope>NUCLEOTIDE SEQUENCE [LARGE SCALE GENOMIC DNA]</scope>
    <source>
        <strain evidence="2">CGMCC 1.15067</strain>
    </source>
</reference>
<sequence length="115" mass="13681">MRISKEHIAQFGQHHKEFRNLESLHVYRDLSKENRSGYNVEIILCNTFVEENTRMRITFLEARDINIGSLEGILALMIKINDVSKDQMEDINYKIVEEENCTFSFYCRDFDLEII</sequence>
<dbReference type="Proteomes" id="UP001597403">
    <property type="component" value="Unassembled WGS sequence"/>
</dbReference>
<comment type="caution">
    <text evidence="1">The sequence shown here is derived from an EMBL/GenBank/DDBJ whole genome shotgun (WGS) entry which is preliminary data.</text>
</comment>
<evidence type="ECO:0000313" key="1">
    <source>
        <dbReference type="EMBL" id="MFD1992410.1"/>
    </source>
</evidence>